<dbReference type="PANTHER" id="PTHR10366">
    <property type="entry name" value="NAD DEPENDENT EPIMERASE/DEHYDRATASE"/>
    <property type="match status" value="1"/>
</dbReference>
<evidence type="ECO:0000256" key="1">
    <source>
        <dbReference type="ARBA" id="ARBA00023002"/>
    </source>
</evidence>
<dbReference type="InterPro" id="IPR001509">
    <property type="entry name" value="Epimerase_deHydtase"/>
</dbReference>
<evidence type="ECO:0000313" key="4">
    <source>
        <dbReference type="EMBL" id="KAK0658146.1"/>
    </source>
</evidence>
<gene>
    <name evidence="4" type="primary">VESTR</name>
    <name evidence="4" type="ORF">DIS24_g4995</name>
</gene>
<name>A0AA40D0E0_9PEZI</name>
<dbReference type="PANTHER" id="PTHR10366:SF564">
    <property type="entry name" value="STEROL-4-ALPHA-CARBOXYLATE 3-DEHYDROGENASE, DECARBOXYLATING"/>
    <property type="match status" value="1"/>
</dbReference>
<reference evidence="4" key="1">
    <citation type="submission" date="2023-06" db="EMBL/GenBank/DDBJ databases">
        <title>Multi-omics analyses reveal the molecular pathogenesis toolkit of Lasiodiplodia hormozganensis, a cross-kingdom pathogen.</title>
        <authorList>
            <person name="Felix C."/>
            <person name="Meneses R."/>
            <person name="Goncalves M.F.M."/>
            <person name="Tilleman L."/>
            <person name="Duarte A.S."/>
            <person name="Jorrin-Novo J.V."/>
            <person name="Van De Peer Y."/>
            <person name="Deforce D."/>
            <person name="Van Nieuwerburgh F."/>
            <person name="Esteves A.C."/>
            <person name="Alves A."/>
        </authorList>
    </citation>
    <scope>NUCLEOTIDE SEQUENCE</scope>
    <source>
        <strain evidence="4">CBS 339.90</strain>
    </source>
</reference>
<dbReference type="Proteomes" id="UP001175001">
    <property type="component" value="Unassembled WGS sequence"/>
</dbReference>
<comment type="caution">
    <text evidence="4">The sequence shown here is derived from an EMBL/GenBank/DDBJ whole genome shotgun (WGS) entry which is preliminary data.</text>
</comment>
<evidence type="ECO:0000256" key="2">
    <source>
        <dbReference type="ARBA" id="ARBA00023445"/>
    </source>
</evidence>
<evidence type="ECO:0000259" key="3">
    <source>
        <dbReference type="Pfam" id="PF01370"/>
    </source>
</evidence>
<organism evidence="4 5">
    <name type="scientific">Lasiodiplodia hormozganensis</name>
    <dbReference type="NCBI Taxonomy" id="869390"/>
    <lineage>
        <taxon>Eukaryota</taxon>
        <taxon>Fungi</taxon>
        <taxon>Dikarya</taxon>
        <taxon>Ascomycota</taxon>
        <taxon>Pezizomycotina</taxon>
        <taxon>Dothideomycetes</taxon>
        <taxon>Dothideomycetes incertae sedis</taxon>
        <taxon>Botryosphaeriales</taxon>
        <taxon>Botryosphaeriaceae</taxon>
        <taxon>Lasiodiplodia</taxon>
    </lineage>
</organism>
<dbReference type="GO" id="GO:0016616">
    <property type="term" value="F:oxidoreductase activity, acting on the CH-OH group of donors, NAD or NADP as acceptor"/>
    <property type="evidence" value="ECO:0007669"/>
    <property type="project" value="TreeGrafter"/>
</dbReference>
<dbReference type="InterPro" id="IPR036291">
    <property type="entry name" value="NAD(P)-bd_dom_sf"/>
</dbReference>
<proteinExistence type="inferred from homology"/>
<dbReference type="SUPFAM" id="SSF51735">
    <property type="entry name" value="NAD(P)-binding Rossmann-fold domains"/>
    <property type="match status" value="1"/>
</dbReference>
<dbReference type="EMBL" id="JAUJDW010000019">
    <property type="protein sequence ID" value="KAK0658146.1"/>
    <property type="molecule type" value="Genomic_DNA"/>
</dbReference>
<dbReference type="InterPro" id="IPR050425">
    <property type="entry name" value="NAD(P)_dehydrat-like"/>
</dbReference>
<keyword evidence="5" id="KW-1185">Reference proteome</keyword>
<accession>A0AA40D0E0</accession>
<dbReference type="Gene3D" id="3.40.50.720">
    <property type="entry name" value="NAD(P)-binding Rossmann-like Domain"/>
    <property type="match status" value="1"/>
</dbReference>
<sequence>MSKGKIMITGATGYIGSAILVTALRSGYTANVVVRSEAKREQVATAPALLAAAPGNDVNAVCQFFTVPDLAAKGALDAATRGCDYVIHAASPIPFVECAPEEQRATILEPAVACTLSALESAKAAGGTVKRVVCTSSIGAFVEPAMLGSEWAPPAAGQNVYVNEASLQPDREPPFVDMATAYCASKTAALRRSLEWMEREGAQNVGFDLVALGPAYVCGRHPLAASTKDLWATSNWRFLRLFAAGKPEPGAVAPPPEAACGTHIDDVVDLHLTALDREKIKTKAEGEPGAGTEFFTTGVDMRWEDVNEATAKLFPKEVEAGILPNGGYAGTYKELKFYSDKVEKAFGIKLKGLEEMVGSLVPQYLELLEKEK</sequence>
<keyword evidence="1" id="KW-0560">Oxidoreductase</keyword>
<dbReference type="Pfam" id="PF01370">
    <property type="entry name" value="Epimerase"/>
    <property type="match status" value="1"/>
</dbReference>
<protein>
    <submittedName>
        <fullName evidence="4">Vestitone reductase</fullName>
    </submittedName>
</protein>
<dbReference type="AlphaFoldDB" id="A0AA40D0E0"/>
<comment type="similarity">
    <text evidence="2">Belongs to the NAD(P)-dependent epimerase/dehydratase family. Dihydroflavonol-4-reductase subfamily.</text>
</comment>
<feature type="domain" description="NAD-dependent epimerase/dehydratase" evidence="3">
    <location>
        <begin position="6"/>
        <end position="277"/>
    </location>
</feature>
<evidence type="ECO:0000313" key="5">
    <source>
        <dbReference type="Proteomes" id="UP001175001"/>
    </source>
</evidence>